<accession>A0A239B320</accession>
<evidence type="ECO:0000313" key="1">
    <source>
        <dbReference type="EMBL" id="SNS01634.1"/>
    </source>
</evidence>
<dbReference type="EMBL" id="FZNS01000017">
    <property type="protein sequence ID" value="SNS01634.1"/>
    <property type="molecule type" value="Genomic_DNA"/>
</dbReference>
<protein>
    <submittedName>
        <fullName evidence="1">Uncharacterized protein</fullName>
    </submittedName>
</protein>
<dbReference type="Proteomes" id="UP000198310">
    <property type="component" value="Unassembled WGS sequence"/>
</dbReference>
<dbReference type="AlphaFoldDB" id="A0A239B320"/>
<sequence>MPIQHSLKTGRPNQKRLLVRPVAFVSDPDGSQLWELS</sequence>
<keyword evidence="2" id="KW-1185">Reference proteome</keyword>
<organism evidence="1 2">
    <name type="scientific">Hymenobacter mucosus</name>
    <dbReference type="NCBI Taxonomy" id="1411120"/>
    <lineage>
        <taxon>Bacteria</taxon>
        <taxon>Pseudomonadati</taxon>
        <taxon>Bacteroidota</taxon>
        <taxon>Cytophagia</taxon>
        <taxon>Cytophagales</taxon>
        <taxon>Hymenobacteraceae</taxon>
        <taxon>Hymenobacter</taxon>
    </lineage>
</organism>
<name>A0A239B320_9BACT</name>
<reference evidence="2" key="1">
    <citation type="submission" date="2017-06" db="EMBL/GenBank/DDBJ databases">
        <authorList>
            <person name="Varghese N."/>
            <person name="Submissions S."/>
        </authorList>
    </citation>
    <scope>NUCLEOTIDE SEQUENCE [LARGE SCALE GENOMIC DNA]</scope>
    <source>
        <strain evidence="2">DSM 28041</strain>
    </source>
</reference>
<evidence type="ECO:0000313" key="2">
    <source>
        <dbReference type="Proteomes" id="UP000198310"/>
    </source>
</evidence>
<proteinExistence type="predicted"/>
<gene>
    <name evidence="1" type="ORF">SAMN06269173_11729</name>
</gene>